<dbReference type="Proteomes" id="UP000054485">
    <property type="component" value="Unassembled WGS sequence"/>
</dbReference>
<dbReference type="STRING" id="930992.A0A0D0BBJ2"/>
<keyword evidence="3" id="KW-1133">Transmembrane helix</keyword>
<dbReference type="PANTHER" id="PTHR33365:SF4">
    <property type="entry name" value="CYCLOCHLOROTINE BIOSYNTHESIS PROTEIN O"/>
    <property type="match status" value="1"/>
</dbReference>
<reference evidence="4 5" key="1">
    <citation type="submission" date="2014-04" db="EMBL/GenBank/DDBJ databases">
        <authorList>
            <consortium name="DOE Joint Genome Institute"/>
            <person name="Kuo A."/>
            <person name="Ruytinx J."/>
            <person name="Rineau F."/>
            <person name="Colpaert J."/>
            <person name="Kohler A."/>
            <person name="Nagy L.G."/>
            <person name="Floudas D."/>
            <person name="Copeland A."/>
            <person name="Barry K.W."/>
            <person name="Cichocki N."/>
            <person name="Veneault-Fourrey C."/>
            <person name="LaButti K."/>
            <person name="Lindquist E.A."/>
            <person name="Lipzen A."/>
            <person name="Lundell T."/>
            <person name="Morin E."/>
            <person name="Murat C."/>
            <person name="Sun H."/>
            <person name="Tunlid A."/>
            <person name="Henrissat B."/>
            <person name="Grigoriev I.V."/>
            <person name="Hibbett D.S."/>
            <person name="Martin F."/>
            <person name="Nordberg H.P."/>
            <person name="Cantor M.N."/>
            <person name="Hua S.X."/>
        </authorList>
    </citation>
    <scope>NUCLEOTIDE SEQUENCE [LARGE SCALE GENOMIC DNA]</scope>
    <source>
        <strain evidence="4 5">UH-Slu-Lm8-n1</strain>
    </source>
</reference>
<evidence type="ECO:0000256" key="1">
    <source>
        <dbReference type="ARBA" id="ARBA00004685"/>
    </source>
</evidence>
<feature type="transmembrane region" description="Helical" evidence="3">
    <location>
        <begin position="42"/>
        <end position="63"/>
    </location>
</feature>
<gene>
    <name evidence="4" type="ORF">CY34DRAFT_799794</name>
</gene>
<accession>A0A0D0BBJ2</accession>
<sequence>MVKNSLYSPVDHDVVDVDEETTFGDVDRSDAKPHVKSRMFRLWPWLSIGSLIVTSVFTFTLWINIPSAHLAVYSPAGVAVEPVITRLNGTVDFPSIYRIDGGSYENPDYHGPPPPELDAAWAKISDDVPPIRVTIDELRKAGQRDLPAKVKYPQSNGGGFMASLQVNQQLRCLNFLRKYTWPDHYKSDPWFKRDPSVVRMQIDDCIELIRQSLMCNADVAVIRWNWVKNHHKPYPNFNTLHACRKFEKVMDWAVQHGDRSEVTRREDTIDLPFPQQYK</sequence>
<protein>
    <recommendedName>
        <fullName evidence="6">Tat pathway signal sequence</fullName>
    </recommendedName>
</protein>
<evidence type="ECO:0000256" key="3">
    <source>
        <dbReference type="SAM" id="Phobius"/>
    </source>
</evidence>
<dbReference type="GO" id="GO:0043386">
    <property type="term" value="P:mycotoxin biosynthetic process"/>
    <property type="evidence" value="ECO:0007669"/>
    <property type="project" value="InterPro"/>
</dbReference>
<evidence type="ECO:0000256" key="2">
    <source>
        <dbReference type="ARBA" id="ARBA00035112"/>
    </source>
</evidence>
<keyword evidence="3" id="KW-0472">Membrane</keyword>
<dbReference type="AlphaFoldDB" id="A0A0D0BBJ2"/>
<keyword evidence="3" id="KW-0812">Transmembrane</keyword>
<dbReference type="Pfam" id="PF11807">
    <property type="entry name" value="UstYa"/>
    <property type="match status" value="1"/>
</dbReference>
<comment type="pathway">
    <text evidence="1">Mycotoxin biosynthesis.</text>
</comment>
<name>A0A0D0BBJ2_9AGAM</name>
<comment type="similarity">
    <text evidence="2">Belongs to the ustYa family.</text>
</comment>
<dbReference type="EMBL" id="KN835151">
    <property type="protein sequence ID" value="KIK47099.1"/>
    <property type="molecule type" value="Genomic_DNA"/>
</dbReference>
<evidence type="ECO:0008006" key="6">
    <source>
        <dbReference type="Google" id="ProtNLM"/>
    </source>
</evidence>
<dbReference type="InterPro" id="IPR021765">
    <property type="entry name" value="UstYa-like"/>
</dbReference>
<evidence type="ECO:0000313" key="4">
    <source>
        <dbReference type="EMBL" id="KIK47099.1"/>
    </source>
</evidence>
<proteinExistence type="inferred from homology"/>
<dbReference type="OrthoDB" id="3687641at2759"/>
<reference evidence="5" key="2">
    <citation type="submission" date="2015-01" db="EMBL/GenBank/DDBJ databases">
        <title>Evolutionary Origins and Diversification of the Mycorrhizal Mutualists.</title>
        <authorList>
            <consortium name="DOE Joint Genome Institute"/>
            <consortium name="Mycorrhizal Genomics Consortium"/>
            <person name="Kohler A."/>
            <person name="Kuo A."/>
            <person name="Nagy L.G."/>
            <person name="Floudas D."/>
            <person name="Copeland A."/>
            <person name="Barry K.W."/>
            <person name="Cichocki N."/>
            <person name="Veneault-Fourrey C."/>
            <person name="LaButti K."/>
            <person name="Lindquist E.A."/>
            <person name="Lipzen A."/>
            <person name="Lundell T."/>
            <person name="Morin E."/>
            <person name="Murat C."/>
            <person name="Riley R."/>
            <person name="Ohm R."/>
            <person name="Sun H."/>
            <person name="Tunlid A."/>
            <person name="Henrissat B."/>
            <person name="Grigoriev I.V."/>
            <person name="Hibbett D.S."/>
            <person name="Martin F."/>
        </authorList>
    </citation>
    <scope>NUCLEOTIDE SEQUENCE [LARGE SCALE GENOMIC DNA]</scope>
    <source>
        <strain evidence="5">UH-Slu-Lm8-n1</strain>
    </source>
</reference>
<keyword evidence="5" id="KW-1185">Reference proteome</keyword>
<evidence type="ECO:0000313" key="5">
    <source>
        <dbReference type="Proteomes" id="UP000054485"/>
    </source>
</evidence>
<dbReference type="PANTHER" id="PTHR33365">
    <property type="entry name" value="YALI0B05434P"/>
    <property type="match status" value="1"/>
</dbReference>
<dbReference type="InParanoid" id="A0A0D0BBJ2"/>
<organism evidence="4 5">
    <name type="scientific">Suillus luteus UH-Slu-Lm8-n1</name>
    <dbReference type="NCBI Taxonomy" id="930992"/>
    <lineage>
        <taxon>Eukaryota</taxon>
        <taxon>Fungi</taxon>
        <taxon>Dikarya</taxon>
        <taxon>Basidiomycota</taxon>
        <taxon>Agaricomycotina</taxon>
        <taxon>Agaricomycetes</taxon>
        <taxon>Agaricomycetidae</taxon>
        <taxon>Boletales</taxon>
        <taxon>Suillineae</taxon>
        <taxon>Suillaceae</taxon>
        <taxon>Suillus</taxon>
    </lineage>
</organism>
<dbReference type="HOGENOM" id="CLU_042941_0_2_1"/>